<dbReference type="RefSeq" id="WP_160064497.1">
    <property type="nucleotide sequence ID" value="NZ_WUYX01000027.1"/>
</dbReference>
<keyword evidence="2" id="KW-1185">Reference proteome</keyword>
<reference evidence="1 2" key="1">
    <citation type="submission" date="2020-01" db="EMBL/GenBank/DDBJ databases">
        <title>Natronorubrum sp. JWXQ-INN 674 isolated from Inner Mongolia Autonomous Region of China.</title>
        <authorList>
            <person name="Xue Q."/>
        </authorList>
    </citation>
    <scope>NUCLEOTIDE SEQUENCE [LARGE SCALE GENOMIC DNA]</scope>
    <source>
        <strain evidence="1 2">JWXQ-INN-674</strain>
    </source>
</reference>
<comment type="caution">
    <text evidence="1">The sequence shown here is derived from an EMBL/GenBank/DDBJ whole genome shotgun (WGS) entry which is preliminary data.</text>
</comment>
<sequence>MNGSIEVEIPSWICDHYGLPTLRFRDTSGARGVFGPIEGHCHAEGIIR</sequence>
<evidence type="ECO:0000313" key="2">
    <source>
        <dbReference type="Proteomes" id="UP000434101"/>
    </source>
</evidence>
<gene>
    <name evidence="1" type="ORF">GS429_08365</name>
</gene>
<protein>
    <submittedName>
        <fullName evidence="1">Uncharacterized protein</fullName>
    </submittedName>
</protein>
<dbReference type="AlphaFoldDB" id="A0A6B0VLJ5"/>
<name>A0A6B0VLJ5_9EURY</name>
<accession>A0A6B0VLJ5</accession>
<organism evidence="1 2">
    <name type="scientific">Natronorubrum halalkaliphilum</name>
    <dbReference type="NCBI Taxonomy" id="2691917"/>
    <lineage>
        <taxon>Archaea</taxon>
        <taxon>Methanobacteriati</taxon>
        <taxon>Methanobacteriota</taxon>
        <taxon>Stenosarchaea group</taxon>
        <taxon>Halobacteria</taxon>
        <taxon>Halobacteriales</taxon>
        <taxon>Natrialbaceae</taxon>
        <taxon>Natronorubrum</taxon>
    </lineage>
</organism>
<dbReference type="Proteomes" id="UP000434101">
    <property type="component" value="Unassembled WGS sequence"/>
</dbReference>
<dbReference type="EMBL" id="WUYX01000027">
    <property type="protein sequence ID" value="MXV62073.1"/>
    <property type="molecule type" value="Genomic_DNA"/>
</dbReference>
<proteinExistence type="predicted"/>
<evidence type="ECO:0000313" key="1">
    <source>
        <dbReference type="EMBL" id="MXV62073.1"/>
    </source>
</evidence>